<gene>
    <name evidence="1" type="ORF">Pcinc_021875</name>
</gene>
<name>A0AAE1FGI1_PETCI</name>
<proteinExistence type="predicted"/>
<evidence type="ECO:0000313" key="1">
    <source>
        <dbReference type="EMBL" id="KAK3873086.1"/>
    </source>
</evidence>
<dbReference type="AlphaFoldDB" id="A0AAE1FGI1"/>
<comment type="caution">
    <text evidence="1">The sequence shown here is derived from an EMBL/GenBank/DDBJ whole genome shotgun (WGS) entry which is preliminary data.</text>
</comment>
<accession>A0AAE1FGI1</accession>
<protein>
    <submittedName>
        <fullName evidence="1">Uncharacterized protein</fullName>
    </submittedName>
</protein>
<sequence>MRIQTRCDDEDLDRHTCNTPGQWHPALRRHWLSGTVSRAHWASGAVGARAGGGRLRGGWAAGPSVGVGRWTDCEHRLVGGHTWAEAGAAAGGRGAVDTEQWRGGTIGRQRSVGQAAPGLVAAWWQPGTAQLAGWQRRQRPGSAAD</sequence>
<organism evidence="1 2">
    <name type="scientific">Petrolisthes cinctipes</name>
    <name type="common">Flat porcelain crab</name>
    <dbReference type="NCBI Taxonomy" id="88211"/>
    <lineage>
        <taxon>Eukaryota</taxon>
        <taxon>Metazoa</taxon>
        <taxon>Ecdysozoa</taxon>
        <taxon>Arthropoda</taxon>
        <taxon>Crustacea</taxon>
        <taxon>Multicrustacea</taxon>
        <taxon>Malacostraca</taxon>
        <taxon>Eumalacostraca</taxon>
        <taxon>Eucarida</taxon>
        <taxon>Decapoda</taxon>
        <taxon>Pleocyemata</taxon>
        <taxon>Anomura</taxon>
        <taxon>Galatheoidea</taxon>
        <taxon>Porcellanidae</taxon>
        <taxon>Petrolisthes</taxon>
    </lineage>
</organism>
<keyword evidence="2" id="KW-1185">Reference proteome</keyword>
<reference evidence="1" key="1">
    <citation type="submission" date="2023-10" db="EMBL/GenBank/DDBJ databases">
        <title>Genome assemblies of two species of porcelain crab, Petrolisthes cinctipes and Petrolisthes manimaculis (Anomura: Porcellanidae).</title>
        <authorList>
            <person name="Angst P."/>
        </authorList>
    </citation>
    <scope>NUCLEOTIDE SEQUENCE</scope>
    <source>
        <strain evidence="1">PB745_01</strain>
        <tissue evidence="1">Gill</tissue>
    </source>
</reference>
<evidence type="ECO:0000313" key="2">
    <source>
        <dbReference type="Proteomes" id="UP001286313"/>
    </source>
</evidence>
<dbReference type="Proteomes" id="UP001286313">
    <property type="component" value="Unassembled WGS sequence"/>
</dbReference>
<dbReference type="EMBL" id="JAWQEG010002265">
    <property type="protein sequence ID" value="KAK3873086.1"/>
    <property type="molecule type" value="Genomic_DNA"/>
</dbReference>